<comment type="caution">
    <text evidence="3">The sequence shown here is derived from an EMBL/GenBank/DDBJ whole genome shotgun (WGS) entry which is preliminary data.</text>
</comment>
<dbReference type="Gene3D" id="1.10.8.240">
    <property type="entry name" value="CofD-like domain"/>
    <property type="match status" value="1"/>
</dbReference>
<dbReference type="SUPFAM" id="SSF142338">
    <property type="entry name" value="CofD-like"/>
    <property type="match status" value="1"/>
</dbReference>
<dbReference type="PANTHER" id="PTHR43007:SF1">
    <property type="entry name" value="2-PHOSPHO-L-LACTATE TRANSFERASE"/>
    <property type="match status" value="1"/>
</dbReference>
<dbReference type="HAMAP" id="MF_01257">
    <property type="entry name" value="CofD"/>
    <property type="match status" value="1"/>
</dbReference>
<organism evidence="3 4">
    <name type="scientific">Geodia barretti</name>
    <name type="common">Barrett's horny sponge</name>
    <dbReference type="NCBI Taxonomy" id="519541"/>
    <lineage>
        <taxon>Eukaryota</taxon>
        <taxon>Metazoa</taxon>
        <taxon>Porifera</taxon>
        <taxon>Demospongiae</taxon>
        <taxon>Heteroscleromorpha</taxon>
        <taxon>Tetractinellida</taxon>
        <taxon>Astrophorina</taxon>
        <taxon>Geodiidae</taxon>
        <taxon>Geodia</taxon>
    </lineage>
</organism>
<dbReference type="Proteomes" id="UP001174909">
    <property type="component" value="Unassembled WGS sequence"/>
</dbReference>
<dbReference type="EMBL" id="CASHTH010000832">
    <property type="protein sequence ID" value="CAI8008311.1"/>
    <property type="molecule type" value="Genomic_DNA"/>
</dbReference>
<evidence type="ECO:0000313" key="4">
    <source>
        <dbReference type="Proteomes" id="UP001174909"/>
    </source>
</evidence>
<dbReference type="CDD" id="cd07186">
    <property type="entry name" value="CofD_like"/>
    <property type="match status" value="1"/>
</dbReference>
<name>A0AA35RCX3_GEOBA</name>
<evidence type="ECO:0000256" key="1">
    <source>
        <dbReference type="ARBA" id="ARBA00022679"/>
    </source>
</evidence>
<dbReference type="InterPro" id="IPR002882">
    <property type="entry name" value="CofD"/>
</dbReference>
<dbReference type="AlphaFoldDB" id="A0AA35RCX3"/>
<reference evidence="3" key="1">
    <citation type="submission" date="2023-03" db="EMBL/GenBank/DDBJ databases">
        <authorList>
            <person name="Steffen K."/>
            <person name="Cardenas P."/>
        </authorList>
    </citation>
    <scope>NUCLEOTIDE SEQUENCE</scope>
</reference>
<dbReference type="Pfam" id="PF01933">
    <property type="entry name" value="CofD"/>
    <property type="match status" value="1"/>
</dbReference>
<dbReference type="GO" id="GO:0000287">
    <property type="term" value="F:magnesium ion binding"/>
    <property type="evidence" value="ECO:0007669"/>
    <property type="project" value="InterPro"/>
</dbReference>
<dbReference type="PANTHER" id="PTHR43007">
    <property type="entry name" value="2-PHOSPHO-L-LACTATE TRANSFERASE"/>
    <property type="match status" value="1"/>
</dbReference>
<accession>A0AA35RCX3</accession>
<dbReference type="Gene3D" id="3.40.50.10680">
    <property type="entry name" value="CofD-like domains"/>
    <property type="match status" value="1"/>
</dbReference>
<keyword evidence="2" id="KW-0460">Magnesium</keyword>
<dbReference type="NCBIfam" id="TIGR01819">
    <property type="entry name" value="F420_cofD"/>
    <property type="match status" value="1"/>
</dbReference>
<proteinExistence type="inferred from homology"/>
<keyword evidence="4" id="KW-1185">Reference proteome</keyword>
<protein>
    <submittedName>
        <fullName evidence="3">Phosphoenolpyruvate transferase</fullName>
    </submittedName>
</protein>
<keyword evidence="1 3" id="KW-0808">Transferase</keyword>
<dbReference type="InterPro" id="IPR010115">
    <property type="entry name" value="FbiA/CofD"/>
</dbReference>
<sequence length="308" mass="32724">MKWLALAGGVGGAKLALGLSKTLPPSQLTIVVNTGDDEVFHGLHVSPDVDTVMYTLAGLSNPETGWGITGETFQALGRLKEYGADAWFNLGDKDLATHIRRTDLLRQGCSLSEVTQSLRSALGVEHPIVPMSDDPVRTMLSTDIGELAMQTWFVKHRCEPAVSEIRFAGAEHAQPAPEFERALSESDALVFCPSNPFVSVAPILAVPGVRDAIEGFNGLRLAVSPIVGGQAIKGPAAKMMGELGIESSCVGVAKQYQGLCDVFVLDDVDGDRAGDIEALGMRAAVTNTMMITDADKVRLAEYICELAA</sequence>
<evidence type="ECO:0000313" key="3">
    <source>
        <dbReference type="EMBL" id="CAI8008311.1"/>
    </source>
</evidence>
<dbReference type="GO" id="GO:0043743">
    <property type="term" value="F:LPPG:FO 2-phospho-L-lactate transferase activity"/>
    <property type="evidence" value="ECO:0007669"/>
    <property type="project" value="InterPro"/>
</dbReference>
<dbReference type="InterPro" id="IPR038136">
    <property type="entry name" value="CofD-like_dom_sf"/>
</dbReference>
<gene>
    <name evidence="3" type="ORF">GBAR_LOCUS5704</name>
</gene>
<evidence type="ECO:0000256" key="2">
    <source>
        <dbReference type="ARBA" id="ARBA00022842"/>
    </source>
</evidence>